<comment type="function">
    <text evidence="5">Involved in formation and maintenance of cell shape.</text>
</comment>
<evidence type="ECO:0000313" key="8">
    <source>
        <dbReference type="EMBL" id="ABC76502.1"/>
    </source>
</evidence>
<accession>Q2LQZ4</accession>
<dbReference type="InterPro" id="IPR042177">
    <property type="entry name" value="Cell/Rod_1"/>
</dbReference>
<dbReference type="PANTHER" id="PTHR34138">
    <property type="entry name" value="CELL SHAPE-DETERMINING PROTEIN MREC"/>
    <property type="match status" value="1"/>
</dbReference>
<dbReference type="AlphaFoldDB" id="Q2LQZ4"/>
<comment type="similarity">
    <text evidence="1 5">Belongs to the MreC family.</text>
</comment>
<evidence type="ECO:0000256" key="5">
    <source>
        <dbReference type="PIRNR" id="PIRNR038471"/>
    </source>
</evidence>
<dbReference type="KEGG" id="sat:SYN_00553"/>
<dbReference type="Proteomes" id="UP000001933">
    <property type="component" value="Chromosome"/>
</dbReference>
<dbReference type="GO" id="GO:0008360">
    <property type="term" value="P:regulation of cell shape"/>
    <property type="evidence" value="ECO:0007669"/>
    <property type="project" value="UniProtKB-KW"/>
</dbReference>
<protein>
    <recommendedName>
        <fullName evidence="2 5">Cell shape-determining protein MreC</fullName>
    </recommendedName>
    <alternativeName>
        <fullName evidence="4 5">Cell shape protein MreC</fullName>
    </alternativeName>
</protein>
<evidence type="ECO:0000313" key="9">
    <source>
        <dbReference type="Proteomes" id="UP000001933"/>
    </source>
</evidence>
<dbReference type="GO" id="GO:0005886">
    <property type="term" value="C:plasma membrane"/>
    <property type="evidence" value="ECO:0007669"/>
    <property type="project" value="TreeGrafter"/>
</dbReference>
<keyword evidence="3 5" id="KW-0133">Cell shape</keyword>
<evidence type="ECO:0000259" key="7">
    <source>
        <dbReference type="Pfam" id="PF04085"/>
    </source>
</evidence>
<dbReference type="HOGENOM" id="CLU_042663_1_0_7"/>
<keyword evidence="6" id="KW-1133">Transmembrane helix</keyword>
<evidence type="ECO:0000256" key="3">
    <source>
        <dbReference type="ARBA" id="ARBA00022960"/>
    </source>
</evidence>
<name>Q2LQZ4_SYNAS</name>
<evidence type="ECO:0000256" key="4">
    <source>
        <dbReference type="ARBA" id="ARBA00032089"/>
    </source>
</evidence>
<dbReference type="OrthoDB" id="9808025at2"/>
<dbReference type="EMBL" id="CP000252">
    <property type="protein sequence ID" value="ABC76502.1"/>
    <property type="molecule type" value="Genomic_DNA"/>
</dbReference>
<dbReference type="NCBIfam" id="TIGR00219">
    <property type="entry name" value="mreC"/>
    <property type="match status" value="1"/>
</dbReference>
<dbReference type="PANTHER" id="PTHR34138:SF1">
    <property type="entry name" value="CELL SHAPE-DETERMINING PROTEIN MREC"/>
    <property type="match status" value="1"/>
</dbReference>
<evidence type="ECO:0000256" key="1">
    <source>
        <dbReference type="ARBA" id="ARBA00009369"/>
    </source>
</evidence>
<proteinExistence type="inferred from homology"/>
<gene>
    <name evidence="8" type="ORF">SYN_00553</name>
</gene>
<feature type="transmembrane region" description="Helical" evidence="6">
    <location>
        <begin position="9"/>
        <end position="29"/>
    </location>
</feature>
<dbReference type="PIRSF" id="PIRSF038471">
    <property type="entry name" value="MreC"/>
    <property type="match status" value="1"/>
</dbReference>
<organism evidence="8 9">
    <name type="scientific">Syntrophus aciditrophicus (strain SB)</name>
    <dbReference type="NCBI Taxonomy" id="56780"/>
    <lineage>
        <taxon>Bacteria</taxon>
        <taxon>Pseudomonadati</taxon>
        <taxon>Thermodesulfobacteriota</taxon>
        <taxon>Syntrophia</taxon>
        <taxon>Syntrophales</taxon>
        <taxon>Syntrophaceae</taxon>
        <taxon>Syntrophus</taxon>
    </lineage>
</organism>
<dbReference type="eggNOG" id="COG1792">
    <property type="taxonomic scope" value="Bacteria"/>
</dbReference>
<dbReference type="InParanoid" id="Q2LQZ4"/>
<evidence type="ECO:0000256" key="6">
    <source>
        <dbReference type="SAM" id="Phobius"/>
    </source>
</evidence>
<dbReference type="Pfam" id="PF04085">
    <property type="entry name" value="MreC"/>
    <property type="match status" value="1"/>
</dbReference>
<dbReference type="Gene3D" id="2.40.10.350">
    <property type="entry name" value="Rod shape-determining protein MreC, domain 2"/>
    <property type="match status" value="1"/>
</dbReference>
<dbReference type="InterPro" id="IPR055342">
    <property type="entry name" value="MreC_beta-barrel_core"/>
</dbReference>
<reference evidence="8 9" key="1">
    <citation type="journal article" date="2007" name="Proc. Natl. Acad. Sci. U.S.A.">
        <title>The genome of Syntrophus aciditrophicus: life at the thermodynamic limit of microbial growth.</title>
        <authorList>
            <person name="McInerney M.J."/>
            <person name="Rohlin L."/>
            <person name="Mouttaki H."/>
            <person name="Kim U."/>
            <person name="Krupp R.S."/>
            <person name="Rios-Hernandez L."/>
            <person name="Sieber J."/>
            <person name="Struchtemeyer C.G."/>
            <person name="Bhattacharyya A."/>
            <person name="Campbell J.W."/>
            <person name="Gunsalus R.P."/>
        </authorList>
    </citation>
    <scope>NUCLEOTIDE SEQUENCE [LARGE SCALE GENOMIC DNA]</scope>
    <source>
        <strain evidence="8 9">SB</strain>
    </source>
</reference>
<dbReference type="InterPro" id="IPR007221">
    <property type="entry name" value="MreC"/>
</dbReference>
<sequence>MLFLKKHRSAILATIMVVISLIMLSYNIVNPSAENGFIRKLVLELAVPIENIVNAPVRALNNIWKRYLFLVGLENENRRLLRQNALLTQQLIQHQEGYLEGLRLKKLLSLKNQVSYKAVAASVTGRNRKSLHQTVMINKGSAQGIKAGMPVVADSGVVGRIIETSWHVSRVLLLIDENSNVDSLVQRGRVQGILQGNSQGCCVLKYVPKMEEVHVGDAVITSGICGVFPKSWLLGTVSRVTRGGDGLFQKVEVVPSVDFSKLEEVLVLMPQEKGARE</sequence>
<dbReference type="STRING" id="56780.SYN_00553"/>
<keyword evidence="9" id="KW-1185">Reference proteome</keyword>
<dbReference type="FunCoup" id="Q2LQZ4">
    <property type="interactions" value="330"/>
</dbReference>
<dbReference type="RefSeq" id="WP_011416536.1">
    <property type="nucleotide sequence ID" value="NC_007759.1"/>
</dbReference>
<keyword evidence="6" id="KW-0812">Transmembrane</keyword>
<dbReference type="Gene3D" id="2.40.10.340">
    <property type="entry name" value="Rod shape-determining protein MreC, domain 1"/>
    <property type="match status" value="1"/>
</dbReference>
<evidence type="ECO:0000256" key="2">
    <source>
        <dbReference type="ARBA" id="ARBA00013855"/>
    </source>
</evidence>
<dbReference type="InterPro" id="IPR042175">
    <property type="entry name" value="Cell/Rod_MreC_2"/>
</dbReference>
<feature type="domain" description="Rod shape-determining protein MreC beta-barrel core" evidence="7">
    <location>
        <begin position="123"/>
        <end position="268"/>
    </location>
</feature>
<keyword evidence="6" id="KW-0472">Membrane</keyword>